<organism evidence="2 3">
    <name type="scientific">Speluncibacter jeojiensis</name>
    <dbReference type="NCBI Taxonomy" id="2710754"/>
    <lineage>
        <taxon>Bacteria</taxon>
        <taxon>Bacillati</taxon>
        <taxon>Actinomycetota</taxon>
        <taxon>Actinomycetes</taxon>
        <taxon>Mycobacteriales</taxon>
        <taxon>Speluncibacteraceae</taxon>
        <taxon>Speluncibacter</taxon>
    </lineage>
</organism>
<dbReference type="Gene3D" id="3.40.50.300">
    <property type="entry name" value="P-loop containing nucleotide triphosphate hydrolases"/>
    <property type="match status" value="2"/>
</dbReference>
<keyword evidence="3" id="KW-1185">Reference proteome</keyword>
<keyword evidence="2" id="KW-0378">Hydrolase</keyword>
<dbReference type="PANTHER" id="PTHR47396:SF1">
    <property type="entry name" value="ATP-DEPENDENT HELICASE IRC3-RELATED"/>
    <property type="match status" value="1"/>
</dbReference>
<dbReference type="InterPro" id="IPR050742">
    <property type="entry name" value="Helicase_Restrict-Modif_Enz"/>
</dbReference>
<dbReference type="GO" id="GO:0004386">
    <property type="term" value="F:helicase activity"/>
    <property type="evidence" value="ECO:0007669"/>
    <property type="project" value="UniProtKB-KW"/>
</dbReference>
<sequence>MASKPHDHFPLATGLAKLVTPQVELIVGGQSSEILERVTPVTAELLKFWFQQDYCDTRFLNFHAGQRAAILHIIYAHEVLGARTLRDLYQEVAGDSLLETGYLGEVSRERNKHPKYCAKMATGTGKTWVLNALMIWQHLNHQAYPDDERFTSNFLLVAPGLIVYDRLLDSFQGKLRDGERDFETSDIFKQQSLFVPDNHRETVFGFLQSSVVIKQEIGSKVTGAGIIAITNWHLLAGQEDPDFLGEEDEIEAPGEDIDPKAAVRSLFPVTPGTSAGNSLEALDRKFLRGGPLQALKDLPSLVVFNDEAHHVHSIRKADEVTDVEWQKALLDIASTKGTNFTQIDFSATPYNESGGKKKTRQYFAHIVVDFDLKAAMRQGLVKALTLDKRKEVAALPLDFRVERDEKGKPLSLSDGQRTMLRAGLKKLSILEESFGDQQAGKHPKMMVICEDTLVTPLVEDFLIEEGMAGEEVLRVDSGKRAELSANQWEPIKEELFDLDAKKDPKVVVSVLMLREGFDVNNICVIVPLRSSEASILLEQTIGRGLRLMWRGDDAIDELKRETRERIARYEEPTNFYDVLFVVEHPAFNKFYDELVYEGLAGSVGEDGDDTNPKGDLEAVDLIEGYQAYDFEIPIIIRDADEEMKQPSIDPMKLPKSKYQLDFLIKQIGEGDQFVSHDFQTGTQYGDYRVDGGVMTAKGYNDYLARMTNRISTALGRTFGTKSAKQWKEAAHYPALQAYKPLLVSWLDTYIKHQYFGREFDPFEAENWRVLLVGDVPAEIAGNLATKLVEAQENQEVGEAIVKHRRLSEVKTIWVRSTSCVEVKKCIYPKLRVPAKAGGLERLFSEWVYRDTHVEAFAKVDEYRHTYLLRPYLKADGMPALYSPDFLVRTEDRVYVVETKAQSSLSDENVLRKKRAALAWCAQINELPEEERDSRTWHYVLLGEQIVKDWEAKSGRPSELLDHARIREKANAGQQSLL</sequence>
<dbReference type="GO" id="GO:0003677">
    <property type="term" value="F:DNA binding"/>
    <property type="evidence" value="ECO:0007669"/>
    <property type="project" value="InterPro"/>
</dbReference>
<dbReference type="PANTHER" id="PTHR47396">
    <property type="entry name" value="TYPE I RESTRICTION ENZYME ECOKI R PROTEIN"/>
    <property type="match status" value="1"/>
</dbReference>
<dbReference type="GO" id="GO:0016787">
    <property type="term" value="F:hydrolase activity"/>
    <property type="evidence" value="ECO:0007669"/>
    <property type="project" value="InterPro"/>
</dbReference>
<proteinExistence type="predicted"/>
<name>A0A9X4LZI9_9ACTN</name>
<keyword evidence="2" id="KW-0347">Helicase</keyword>
<dbReference type="Pfam" id="PF04851">
    <property type="entry name" value="ResIII"/>
    <property type="match status" value="1"/>
</dbReference>
<protein>
    <submittedName>
        <fullName evidence="2">DEAD/DEAH box helicase family protein</fullName>
    </submittedName>
</protein>
<comment type="caution">
    <text evidence="2">The sequence shown here is derived from an EMBL/GenBank/DDBJ whole genome shotgun (WGS) entry which is preliminary data.</text>
</comment>
<keyword evidence="2" id="KW-0067">ATP-binding</keyword>
<dbReference type="GO" id="GO:0005524">
    <property type="term" value="F:ATP binding"/>
    <property type="evidence" value="ECO:0007669"/>
    <property type="project" value="InterPro"/>
</dbReference>
<evidence type="ECO:0000259" key="1">
    <source>
        <dbReference type="Pfam" id="PF04851"/>
    </source>
</evidence>
<gene>
    <name evidence="2" type="ORF">NVS88_11910</name>
</gene>
<dbReference type="EMBL" id="JANRHA010000007">
    <property type="protein sequence ID" value="MDG3015253.1"/>
    <property type="molecule type" value="Genomic_DNA"/>
</dbReference>
<dbReference type="SUPFAM" id="SSF52540">
    <property type="entry name" value="P-loop containing nucleoside triphosphate hydrolases"/>
    <property type="match status" value="1"/>
</dbReference>
<keyword evidence="2" id="KW-0547">Nucleotide-binding</keyword>
<feature type="domain" description="Helicase/UvrB N-terminal" evidence="1">
    <location>
        <begin position="89"/>
        <end position="350"/>
    </location>
</feature>
<dbReference type="InterPro" id="IPR027417">
    <property type="entry name" value="P-loop_NTPase"/>
</dbReference>
<dbReference type="AlphaFoldDB" id="A0A9X4LZI9"/>
<evidence type="ECO:0000313" key="3">
    <source>
        <dbReference type="Proteomes" id="UP001152755"/>
    </source>
</evidence>
<dbReference type="RefSeq" id="WP_332519962.1">
    <property type="nucleotide sequence ID" value="NZ_JANRHA010000007.1"/>
</dbReference>
<accession>A0A9X4LZI9</accession>
<dbReference type="Proteomes" id="UP001152755">
    <property type="component" value="Unassembled WGS sequence"/>
</dbReference>
<reference evidence="2" key="1">
    <citation type="submission" date="2022-08" db="EMBL/GenBank/DDBJ databases">
        <title>Genome analysis of Corynebacteriales strain.</title>
        <authorList>
            <person name="Lee S.D."/>
        </authorList>
    </citation>
    <scope>NUCLEOTIDE SEQUENCE</scope>
    <source>
        <strain evidence="2">D3-21</strain>
    </source>
</reference>
<evidence type="ECO:0000313" key="2">
    <source>
        <dbReference type="EMBL" id="MDG3015253.1"/>
    </source>
</evidence>
<dbReference type="InterPro" id="IPR006935">
    <property type="entry name" value="Helicase/UvrB_N"/>
</dbReference>
<dbReference type="GO" id="GO:0005829">
    <property type="term" value="C:cytosol"/>
    <property type="evidence" value="ECO:0007669"/>
    <property type="project" value="TreeGrafter"/>
</dbReference>